<gene>
    <name evidence="1" type="ORF">GE061_015889</name>
</gene>
<dbReference type="EMBL" id="WIXP02000006">
    <property type="protein sequence ID" value="KAF6210133.1"/>
    <property type="molecule type" value="Genomic_DNA"/>
</dbReference>
<organism evidence="1 2">
    <name type="scientific">Apolygus lucorum</name>
    <name type="common">Small green plant bug</name>
    <name type="synonym">Lygocoris lucorum</name>
    <dbReference type="NCBI Taxonomy" id="248454"/>
    <lineage>
        <taxon>Eukaryota</taxon>
        <taxon>Metazoa</taxon>
        <taxon>Ecdysozoa</taxon>
        <taxon>Arthropoda</taxon>
        <taxon>Hexapoda</taxon>
        <taxon>Insecta</taxon>
        <taxon>Pterygota</taxon>
        <taxon>Neoptera</taxon>
        <taxon>Paraneoptera</taxon>
        <taxon>Hemiptera</taxon>
        <taxon>Heteroptera</taxon>
        <taxon>Panheteroptera</taxon>
        <taxon>Cimicomorpha</taxon>
        <taxon>Miridae</taxon>
        <taxon>Mirini</taxon>
        <taxon>Apolygus</taxon>
    </lineage>
</organism>
<dbReference type="AlphaFoldDB" id="A0A8S9XMG2"/>
<evidence type="ECO:0000313" key="2">
    <source>
        <dbReference type="Proteomes" id="UP000466442"/>
    </source>
</evidence>
<reference evidence="1" key="1">
    <citation type="journal article" date="2021" name="Mol. Ecol. Resour.">
        <title>Apolygus lucorum genome provides insights into omnivorousness and mesophyll feeding.</title>
        <authorList>
            <person name="Liu Y."/>
            <person name="Liu H."/>
            <person name="Wang H."/>
            <person name="Huang T."/>
            <person name="Liu B."/>
            <person name="Yang B."/>
            <person name="Yin L."/>
            <person name="Li B."/>
            <person name="Zhang Y."/>
            <person name="Zhang S."/>
            <person name="Jiang F."/>
            <person name="Zhang X."/>
            <person name="Ren Y."/>
            <person name="Wang B."/>
            <person name="Wang S."/>
            <person name="Lu Y."/>
            <person name="Wu K."/>
            <person name="Fan W."/>
            <person name="Wang G."/>
        </authorList>
    </citation>
    <scope>NUCLEOTIDE SEQUENCE</scope>
    <source>
        <strain evidence="1">12Hb</strain>
    </source>
</reference>
<dbReference type="Proteomes" id="UP000466442">
    <property type="component" value="Unassembled WGS sequence"/>
</dbReference>
<name>A0A8S9XMG2_APOLU</name>
<protein>
    <submittedName>
        <fullName evidence="1">Uncharacterized protein</fullName>
    </submittedName>
</protein>
<keyword evidence="2" id="KW-1185">Reference proteome</keyword>
<sequence length="116" mass="13288">MNNNNVLTSNKKLRVRDKGRLVIMLFSVGRPQNSSRVRSVFSVGNQCCDSEVHRFEPWLRFLAASFSPVDLLSFSPKQDAYLWITIYTIQICSGSANPIRIRQTKAKLQLLSQKRT</sequence>
<proteinExistence type="predicted"/>
<evidence type="ECO:0000313" key="1">
    <source>
        <dbReference type="EMBL" id="KAF6210133.1"/>
    </source>
</evidence>
<accession>A0A8S9XMG2</accession>
<comment type="caution">
    <text evidence="1">The sequence shown here is derived from an EMBL/GenBank/DDBJ whole genome shotgun (WGS) entry which is preliminary data.</text>
</comment>